<feature type="compositionally biased region" description="Basic and acidic residues" evidence="1">
    <location>
        <begin position="34"/>
        <end position="45"/>
    </location>
</feature>
<name>A0A653CI70_CALMS</name>
<dbReference type="AlphaFoldDB" id="A0A653CI70"/>
<evidence type="ECO:0000313" key="3">
    <source>
        <dbReference type="Proteomes" id="UP000410492"/>
    </source>
</evidence>
<feature type="non-terminal residue" evidence="2">
    <location>
        <position position="77"/>
    </location>
</feature>
<keyword evidence="3" id="KW-1185">Reference proteome</keyword>
<evidence type="ECO:0000313" key="2">
    <source>
        <dbReference type="EMBL" id="VEN47615.1"/>
    </source>
</evidence>
<accession>A0A653CI70</accession>
<organism evidence="2 3">
    <name type="scientific">Callosobruchus maculatus</name>
    <name type="common">Southern cowpea weevil</name>
    <name type="synonym">Pulse bruchid</name>
    <dbReference type="NCBI Taxonomy" id="64391"/>
    <lineage>
        <taxon>Eukaryota</taxon>
        <taxon>Metazoa</taxon>
        <taxon>Ecdysozoa</taxon>
        <taxon>Arthropoda</taxon>
        <taxon>Hexapoda</taxon>
        <taxon>Insecta</taxon>
        <taxon>Pterygota</taxon>
        <taxon>Neoptera</taxon>
        <taxon>Endopterygota</taxon>
        <taxon>Coleoptera</taxon>
        <taxon>Polyphaga</taxon>
        <taxon>Cucujiformia</taxon>
        <taxon>Chrysomeloidea</taxon>
        <taxon>Chrysomelidae</taxon>
        <taxon>Bruchinae</taxon>
        <taxon>Bruchini</taxon>
        <taxon>Callosobruchus</taxon>
    </lineage>
</organism>
<proteinExistence type="predicted"/>
<feature type="compositionally biased region" description="Polar residues" evidence="1">
    <location>
        <begin position="18"/>
        <end position="32"/>
    </location>
</feature>
<dbReference type="Proteomes" id="UP000410492">
    <property type="component" value="Unassembled WGS sequence"/>
</dbReference>
<sequence length="77" mass="9026">MDKFVIRKRQKLEAEIEVSNNLSQPQPSTSATVDKPDELIKHTDDSDSDDNSDNKAAEKKKRKIYTQKFRDVWLKEF</sequence>
<protein>
    <submittedName>
        <fullName evidence="2">Uncharacterized protein</fullName>
    </submittedName>
</protein>
<gene>
    <name evidence="2" type="ORF">CALMAC_LOCUS9330</name>
</gene>
<feature type="region of interest" description="Disordered" evidence="1">
    <location>
        <begin position="17"/>
        <end position="61"/>
    </location>
</feature>
<reference evidence="2 3" key="1">
    <citation type="submission" date="2019-01" db="EMBL/GenBank/DDBJ databases">
        <authorList>
            <person name="Sayadi A."/>
        </authorList>
    </citation>
    <scope>NUCLEOTIDE SEQUENCE [LARGE SCALE GENOMIC DNA]</scope>
</reference>
<evidence type="ECO:0000256" key="1">
    <source>
        <dbReference type="SAM" id="MobiDB-lite"/>
    </source>
</evidence>
<dbReference type="EMBL" id="CAACVG010007918">
    <property type="protein sequence ID" value="VEN47615.1"/>
    <property type="molecule type" value="Genomic_DNA"/>
</dbReference>